<sequence>MVSATVALGFVALEGVFGVFFEKSNLNNCEAIYIVLFIF</sequence>
<organism evidence="1">
    <name type="scientific">bioreactor metagenome</name>
    <dbReference type="NCBI Taxonomy" id="1076179"/>
    <lineage>
        <taxon>unclassified sequences</taxon>
        <taxon>metagenomes</taxon>
        <taxon>ecological metagenomes</taxon>
    </lineage>
</organism>
<evidence type="ECO:0000313" key="1">
    <source>
        <dbReference type="EMBL" id="MPM64119.1"/>
    </source>
</evidence>
<dbReference type="AlphaFoldDB" id="A0A645BF90"/>
<gene>
    <name evidence="1" type="ORF">SDC9_111005</name>
</gene>
<accession>A0A645BF90</accession>
<reference evidence="1" key="1">
    <citation type="submission" date="2019-08" db="EMBL/GenBank/DDBJ databases">
        <authorList>
            <person name="Kucharzyk K."/>
            <person name="Murdoch R.W."/>
            <person name="Higgins S."/>
            <person name="Loffler F."/>
        </authorList>
    </citation>
    <scope>NUCLEOTIDE SEQUENCE</scope>
</reference>
<comment type="caution">
    <text evidence="1">The sequence shown here is derived from an EMBL/GenBank/DDBJ whole genome shotgun (WGS) entry which is preliminary data.</text>
</comment>
<proteinExistence type="predicted"/>
<dbReference type="EMBL" id="VSSQ01019780">
    <property type="protein sequence ID" value="MPM64119.1"/>
    <property type="molecule type" value="Genomic_DNA"/>
</dbReference>
<name>A0A645BF90_9ZZZZ</name>
<protein>
    <submittedName>
        <fullName evidence="1">Uncharacterized protein</fullName>
    </submittedName>
</protein>